<dbReference type="InterPro" id="IPR000160">
    <property type="entry name" value="GGDEF_dom"/>
</dbReference>
<sequence length="769" mass="83772">MSDRQLRAVFDAGLAPLPDAEVEARLARLLAGDHTAGAPAVAAAHSVDTREDPTPVDRARIRVSRGRGRSVDMIGEWVDAIAATNLHLDRAALRKQVGVFASALIDHVRGQPYGQWPAQRIGRHLAAELRMTPHAFQDALEVIIPWLEHTAAACEPAGRRRLTVALAGLAAGFADGARDRVFDEQLLLTRAAGTVPPTPPPALHDTRLFIRQLDSCPQPGCVLTTGGILVRANPALRALLGEDRGTAVIGSPLSRHTLTASDAVAVEEALRRANQATDGWSHTEFALVVADSAPGFRVVAAFVRRVDHHPDGHRFNMVLRDITAWRSWSRRLLPGRDYDPITNLPTQRNFLHRVHVVLQHRQSDLWIGLCTLRLDGLASITRTLGPRVGARVERAIAARITAAVQATPATVVGRLDRDVFAVLLTNPHGRSGVTDTVRRLVDWLSQPLWDDGHELVLRPLVGVTEAHPHTSAGQLLTQAQAALHANSDRVPRRSAVRPQCRQPRDIERAHLLAALPAALQRGEINIAYTPIARLHDGVVVGAEATAWWHHPELGVRQVDDLLTLADDIGLSLRWGPWLLRRVLAQAARWRHALGEAAPRVTVHIPRRFADSGTLVDHVRDALEEAGVPAAQLMLSMPEAAVVDERGLPRRHVIRLGSMDVRLALEGLGTDVLRYHTLSNLTLHTLVVPPELTATLDDPTREQHEETVAASFIRMSRNLTRVVTVKGITTTAQRDTAHHLAADLGQGELFGGPQSAQQLQDLISAGPLAG</sequence>
<dbReference type="SUPFAM" id="SSF55073">
    <property type="entry name" value="Nucleotide cyclase"/>
    <property type="match status" value="1"/>
</dbReference>
<gene>
    <name evidence="3" type="ORF">ACFPFM_18620</name>
</gene>
<dbReference type="PROSITE" id="PS50883">
    <property type="entry name" value="EAL"/>
    <property type="match status" value="1"/>
</dbReference>
<proteinExistence type="predicted"/>
<dbReference type="EMBL" id="JBHSJB010000017">
    <property type="protein sequence ID" value="MFC5055763.1"/>
    <property type="molecule type" value="Genomic_DNA"/>
</dbReference>
<dbReference type="Gene3D" id="3.30.70.270">
    <property type="match status" value="1"/>
</dbReference>
<protein>
    <submittedName>
        <fullName evidence="3">Bifunctional diguanylate cyclase/phosphodiesterase</fullName>
    </submittedName>
</protein>
<dbReference type="InterPro" id="IPR001633">
    <property type="entry name" value="EAL_dom"/>
</dbReference>
<feature type="domain" description="EAL" evidence="1">
    <location>
        <begin position="508"/>
        <end position="766"/>
    </location>
</feature>
<comment type="caution">
    <text evidence="3">The sequence shown here is derived from an EMBL/GenBank/DDBJ whole genome shotgun (WGS) entry which is preliminary data.</text>
</comment>
<dbReference type="InterPro" id="IPR029787">
    <property type="entry name" value="Nucleotide_cyclase"/>
</dbReference>
<dbReference type="SMART" id="SM00267">
    <property type="entry name" value="GGDEF"/>
    <property type="match status" value="1"/>
</dbReference>
<evidence type="ECO:0000259" key="2">
    <source>
        <dbReference type="PROSITE" id="PS50887"/>
    </source>
</evidence>
<dbReference type="PANTHER" id="PTHR44757">
    <property type="entry name" value="DIGUANYLATE CYCLASE DGCP"/>
    <property type="match status" value="1"/>
</dbReference>
<dbReference type="PROSITE" id="PS50887">
    <property type="entry name" value="GGDEF"/>
    <property type="match status" value="1"/>
</dbReference>
<dbReference type="RefSeq" id="WP_344041780.1">
    <property type="nucleotide sequence ID" value="NZ_BAAAKE010000030.1"/>
</dbReference>
<evidence type="ECO:0000313" key="3">
    <source>
        <dbReference type="EMBL" id="MFC5055763.1"/>
    </source>
</evidence>
<dbReference type="Pfam" id="PF00990">
    <property type="entry name" value="GGDEF"/>
    <property type="match status" value="1"/>
</dbReference>
<name>A0ABV9XZE3_9PSEU</name>
<dbReference type="InterPro" id="IPR043128">
    <property type="entry name" value="Rev_trsase/Diguanyl_cyclase"/>
</dbReference>
<dbReference type="Gene3D" id="3.20.20.450">
    <property type="entry name" value="EAL domain"/>
    <property type="match status" value="1"/>
</dbReference>
<dbReference type="InterPro" id="IPR035919">
    <property type="entry name" value="EAL_sf"/>
</dbReference>
<dbReference type="InterPro" id="IPR052155">
    <property type="entry name" value="Biofilm_reg_signaling"/>
</dbReference>
<organism evidence="3 4">
    <name type="scientific">Saccharothrix xinjiangensis</name>
    <dbReference type="NCBI Taxonomy" id="204798"/>
    <lineage>
        <taxon>Bacteria</taxon>
        <taxon>Bacillati</taxon>
        <taxon>Actinomycetota</taxon>
        <taxon>Actinomycetes</taxon>
        <taxon>Pseudonocardiales</taxon>
        <taxon>Pseudonocardiaceae</taxon>
        <taxon>Saccharothrix</taxon>
    </lineage>
</organism>
<dbReference type="SUPFAM" id="SSF55785">
    <property type="entry name" value="PYP-like sensor domain (PAS domain)"/>
    <property type="match status" value="1"/>
</dbReference>
<dbReference type="SUPFAM" id="SSF141868">
    <property type="entry name" value="EAL domain-like"/>
    <property type="match status" value="1"/>
</dbReference>
<dbReference type="CDD" id="cd01948">
    <property type="entry name" value="EAL"/>
    <property type="match status" value="1"/>
</dbReference>
<dbReference type="SMART" id="SM00052">
    <property type="entry name" value="EAL"/>
    <property type="match status" value="1"/>
</dbReference>
<dbReference type="InterPro" id="IPR035965">
    <property type="entry name" value="PAS-like_dom_sf"/>
</dbReference>
<feature type="domain" description="GGDEF" evidence="2">
    <location>
        <begin position="365"/>
        <end position="499"/>
    </location>
</feature>
<dbReference type="Pfam" id="PF00563">
    <property type="entry name" value="EAL"/>
    <property type="match status" value="1"/>
</dbReference>
<reference evidence="4" key="1">
    <citation type="journal article" date="2019" name="Int. J. Syst. Evol. Microbiol.">
        <title>The Global Catalogue of Microorganisms (GCM) 10K type strain sequencing project: providing services to taxonomists for standard genome sequencing and annotation.</title>
        <authorList>
            <consortium name="The Broad Institute Genomics Platform"/>
            <consortium name="The Broad Institute Genome Sequencing Center for Infectious Disease"/>
            <person name="Wu L."/>
            <person name="Ma J."/>
        </authorList>
    </citation>
    <scope>NUCLEOTIDE SEQUENCE [LARGE SCALE GENOMIC DNA]</scope>
    <source>
        <strain evidence="4">KCTC 12848</strain>
    </source>
</reference>
<evidence type="ECO:0000259" key="1">
    <source>
        <dbReference type="PROSITE" id="PS50883"/>
    </source>
</evidence>
<dbReference type="Proteomes" id="UP001595833">
    <property type="component" value="Unassembled WGS sequence"/>
</dbReference>
<accession>A0ABV9XZE3</accession>
<evidence type="ECO:0000313" key="4">
    <source>
        <dbReference type="Proteomes" id="UP001595833"/>
    </source>
</evidence>
<keyword evidence="4" id="KW-1185">Reference proteome</keyword>
<dbReference type="PANTHER" id="PTHR44757:SF2">
    <property type="entry name" value="BIOFILM ARCHITECTURE MAINTENANCE PROTEIN MBAA"/>
    <property type="match status" value="1"/>
</dbReference>